<comment type="subcellular location">
    <subcellularLocation>
        <location evidence="1">Cytoplasm</location>
    </subcellularLocation>
</comment>
<dbReference type="AlphaFoldDB" id="A0A5K7Z0G8"/>
<dbReference type="RefSeq" id="WP_155319749.1">
    <property type="nucleotide sequence ID" value="NZ_AP021874.1"/>
</dbReference>
<keyword evidence="4" id="KW-0560">Oxidoreductase</keyword>
<keyword evidence="2" id="KW-0963">Cytoplasm</keyword>
<dbReference type="OrthoDB" id="9794387at2"/>
<dbReference type="GO" id="GO:0006729">
    <property type="term" value="P:tetrahydrobiopterin biosynthetic process"/>
    <property type="evidence" value="ECO:0007669"/>
    <property type="project" value="TreeGrafter"/>
</dbReference>
<dbReference type="SUPFAM" id="SSF51735">
    <property type="entry name" value="NAD(P)-binding Rossmann-fold domains"/>
    <property type="match status" value="1"/>
</dbReference>
<evidence type="ECO:0000256" key="2">
    <source>
        <dbReference type="ARBA" id="ARBA00022490"/>
    </source>
</evidence>
<reference evidence="5 6" key="1">
    <citation type="submission" date="2019-11" db="EMBL/GenBank/DDBJ databases">
        <title>Comparative genomics of hydrocarbon-degrading Desulfosarcina strains.</title>
        <authorList>
            <person name="Watanabe M."/>
            <person name="Kojima H."/>
            <person name="Fukui M."/>
        </authorList>
    </citation>
    <scope>NUCLEOTIDE SEQUENCE [LARGE SCALE GENOMIC DNA]</scope>
    <source>
        <strain evidence="5 6">PL12</strain>
    </source>
</reference>
<dbReference type="InterPro" id="IPR051721">
    <property type="entry name" value="Biopterin_syn/organic_redct"/>
</dbReference>
<keyword evidence="6" id="KW-1185">Reference proteome</keyword>
<evidence type="ECO:0000256" key="4">
    <source>
        <dbReference type="ARBA" id="ARBA00023002"/>
    </source>
</evidence>
<evidence type="ECO:0000256" key="3">
    <source>
        <dbReference type="ARBA" id="ARBA00022857"/>
    </source>
</evidence>
<evidence type="ECO:0000256" key="1">
    <source>
        <dbReference type="ARBA" id="ARBA00004496"/>
    </source>
</evidence>
<dbReference type="Proteomes" id="UP000427906">
    <property type="component" value="Chromosome"/>
</dbReference>
<dbReference type="Gene3D" id="3.40.50.720">
    <property type="entry name" value="NAD(P)-binding Rossmann-like Domain"/>
    <property type="match status" value="1"/>
</dbReference>
<dbReference type="KEGG" id="dalk:DSCA_59140"/>
<dbReference type="EMBL" id="AP021874">
    <property type="protein sequence ID" value="BBO71984.1"/>
    <property type="molecule type" value="Genomic_DNA"/>
</dbReference>
<dbReference type="InterPro" id="IPR002347">
    <property type="entry name" value="SDR_fam"/>
</dbReference>
<dbReference type="PANTHER" id="PTHR44085">
    <property type="entry name" value="SEPIAPTERIN REDUCTASE"/>
    <property type="match status" value="1"/>
</dbReference>
<sequence>MAQDPLEHLFFITGTTRGLGKALASSALHLPNSFVVSLSRAAPFLWNNHQNICIDLNDAGGIGPAFKGIHLAGQRTGRLRHTVLINNAGVLEPIAPIGDCDDALLARNIQVNLIAPLILSRHFFHFSRSLPGRKWIVNITSGASRSPYYGWSAYGAGKAGLDMATRAMALEFSSIDPAFAACAVAPGTVDTAMQEKIRACSSGQFEQVDKFLRLKARGGLASPGRVAATLVRLLVDGRFTNGGRYDLRKME</sequence>
<dbReference type="GO" id="GO:0005737">
    <property type="term" value="C:cytoplasm"/>
    <property type="evidence" value="ECO:0007669"/>
    <property type="project" value="UniProtKB-SubCell"/>
</dbReference>
<evidence type="ECO:0000313" key="6">
    <source>
        <dbReference type="Proteomes" id="UP000427906"/>
    </source>
</evidence>
<dbReference type="Pfam" id="PF00106">
    <property type="entry name" value="adh_short"/>
    <property type="match status" value="1"/>
</dbReference>
<evidence type="ECO:0000313" key="5">
    <source>
        <dbReference type="EMBL" id="BBO71984.1"/>
    </source>
</evidence>
<dbReference type="InterPro" id="IPR036291">
    <property type="entry name" value="NAD(P)-bd_dom_sf"/>
</dbReference>
<accession>A0A5K7Z0G8</accession>
<gene>
    <name evidence="5" type="primary">yueD</name>
    <name evidence="5" type="ORF">DSCA_59140</name>
</gene>
<proteinExistence type="predicted"/>
<dbReference type="GO" id="GO:0004757">
    <property type="term" value="F:sepiapterin reductase (NADP+) activity"/>
    <property type="evidence" value="ECO:0007669"/>
    <property type="project" value="TreeGrafter"/>
</dbReference>
<protein>
    <submittedName>
        <fullName evidence="5">Benzil reductase ((S)-benzoin forming)</fullName>
    </submittedName>
</protein>
<keyword evidence="3" id="KW-0521">NADP</keyword>
<name>A0A5K7Z0G8_9BACT</name>
<organism evidence="5 6">
    <name type="scientific">Desulfosarcina alkanivorans</name>
    <dbReference type="NCBI Taxonomy" id="571177"/>
    <lineage>
        <taxon>Bacteria</taxon>
        <taxon>Pseudomonadati</taxon>
        <taxon>Thermodesulfobacteriota</taxon>
        <taxon>Desulfobacteria</taxon>
        <taxon>Desulfobacterales</taxon>
        <taxon>Desulfosarcinaceae</taxon>
        <taxon>Desulfosarcina</taxon>
    </lineage>
</organism>
<dbReference type="PANTHER" id="PTHR44085:SF2">
    <property type="entry name" value="SEPIAPTERIN REDUCTASE"/>
    <property type="match status" value="1"/>
</dbReference>
<dbReference type="PRINTS" id="PR00081">
    <property type="entry name" value="GDHRDH"/>
</dbReference>